<name>A0A920C5W3_9BACI</name>
<gene>
    <name evidence="5" type="ORF">J43TS3_01050</name>
</gene>
<evidence type="ECO:0000256" key="3">
    <source>
        <dbReference type="ARBA" id="ARBA00023163"/>
    </source>
</evidence>
<dbReference type="PROSITE" id="PS50995">
    <property type="entry name" value="HTH_MARR_2"/>
    <property type="match status" value="1"/>
</dbReference>
<dbReference type="InterPro" id="IPR036390">
    <property type="entry name" value="WH_DNA-bd_sf"/>
</dbReference>
<evidence type="ECO:0000256" key="1">
    <source>
        <dbReference type="ARBA" id="ARBA00023015"/>
    </source>
</evidence>
<dbReference type="Proteomes" id="UP000676917">
    <property type="component" value="Unassembled WGS sequence"/>
</dbReference>
<dbReference type="RefSeq" id="WP_244853253.1">
    <property type="nucleotide sequence ID" value="NZ_BORP01000001.1"/>
</dbReference>
<dbReference type="Gene3D" id="1.10.10.10">
    <property type="entry name" value="Winged helix-like DNA-binding domain superfamily/Winged helix DNA-binding domain"/>
    <property type="match status" value="1"/>
</dbReference>
<comment type="caution">
    <text evidence="5">The sequence shown here is derived from an EMBL/GenBank/DDBJ whole genome shotgun (WGS) entry which is preliminary data.</text>
</comment>
<organism evidence="5 6">
    <name type="scientific">Ornithinibacillus bavariensis</name>
    <dbReference type="NCBI Taxonomy" id="545502"/>
    <lineage>
        <taxon>Bacteria</taxon>
        <taxon>Bacillati</taxon>
        <taxon>Bacillota</taxon>
        <taxon>Bacilli</taxon>
        <taxon>Bacillales</taxon>
        <taxon>Bacillaceae</taxon>
        <taxon>Ornithinibacillus</taxon>
    </lineage>
</organism>
<dbReference type="Pfam" id="PF01047">
    <property type="entry name" value="MarR"/>
    <property type="match status" value="1"/>
</dbReference>
<dbReference type="EMBL" id="BORP01000001">
    <property type="protein sequence ID" value="GIO25494.1"/>
    <property type="molecule type" value="Genomic_DNA"/>
</dbReference>
<dbReference type="SMART" id="SM00347">
    <property type="entry name" value="HTH_MARR"/>
    <property type="match status" value="1"/>
</dbReference>
<proteinExistence type="predicted"/>
<accession>A0A920C5W3</accession>
<dbReference type="InterPro" id="IPR036388">
    <property type="entry name" value="WH-like_DNA-bd_sf"/>
</dbReference>
<keyword evidence="6" id="KW-1185">Reference proteome</keyword>
<dbReference type="InterPro" id="IPR000835">
    <property type="entry name" value="HTH_MarR-typ"/>
</dbReference>
<protein>
    <submittedName>
        <fullName evidence="5">MarR family transcriptional regulator</fullName>
    </submittedName>
</protein>
<dbReference type="AlphaFoldDB" id="A0A920C5W3"/>
<dbReference type="GO" id="GO:0003700">
    <property type="term" value="F:DNA-binding transcription factor activity"/>
    <property type="evidence" value="ECO:0007669"/>
    <property type="project" value="InterPro"/>
</dbReference>
<dbReference type="PANTHER" id="PTHR42756:SF1">
    <property type="entry name" value="TRANSCRIPTIONAL REPRESSOR OF EMRAB OPERON"/>
    <property type="match status" value="1"/>
</dbReference>
<keyword evidence="3" id="KW-0804">Transcription</keyword>
<reference evidence="5" key="1">
    <citation type="submission" date="2021-03" db="EMBL/GenBank/DDBJ databases">
        <title>Antimicrobial resistance genes in bacteria isolated from Japanese honey, and their potential for conferring macrolide and lincosamide resistance in the American foulbrood pathogen Paenibacillus larvae.</title>
        <authorList>
            <person name="Okamoto M."/>
            <person name="Kumagai M."/>
            <person name="Kanamori H."/>
            <person name="Takamatsu D."/>
        </authorList>
    </citation>
    <scope>NUCLEOTIDE SEQUENCE</scope>
    <source>
        <strain evidence="5">J43TS3</strain>
    </source>
</reference>
<evidence type="ECO:0000259" key="4">
    <source>
        <dbReference type="PROSITE" id="PS50995"/>
    </source>
</evidence>
<evidence type="ECO:0000313" key="6">
    <source>
        <dbReference type="Proteomes" id="UP000676917"/>
    </source>
</evidence>
<dbReference type="PRINTS" id="PR00598">
    <property type="entry name" value="HTHMARR"/>
</dbReference>
<dbReference type="PANTHER" id="PTHR42756">
    <property type="entry name" value="TRANSCRIPTIONAL REGULATOR, MARR"/>
    <property type="match status" value="1"/>
</dbReference>
<keyword evidence="2" id="KW-0238">DNA-binding</keyword>
<evidence type="ECO:0000313" key="5">
    <source>
        <dbReference type="EMBL" id="GIO25494.1"/>
    </source>
</evidence>
<dbReference type="SUPFAM" id="SSF46785">
    <property type="entry name" value="Winged helix' DNA-binding domain"/>
    <property type="match status" value="1"/>
</dbReference>
<feature type="domain" description="HTH marR-type" evidence="4">
    <location>
        <begin position="13"/>
        <end position="144"/>
    </location>
</feature>
<keyword evidence="1" id="KW-0805">Transcription regulation</keyword>
<dbReference type="GO" id="GO:0003677">
    <property type="term" value="F:DNA binding"/>
    <property type="evidence" value="ECO:0007669"/>
    <property type="project" value="UniProtKB-KW"/>
</dbReference>
<sequence>MLTIKGGIPIKSSQKFFHQLILLYRPFENRLNIELNKHELHRAQWTILYYLFHNGSSTNVEIAHYQGVEKPTITRTIISLEEKDYVKQVKGKDRREKRIQLTPKGMAVYESVRITIDEFEEEILTGISEQEQQETIRILEAIRKNIMN</sequence>
<evidence type="ECO:0000256" key="2">
    <source>
        <dbReference type="ARBA" id="ARBA00023125"/>
    </source>
</evidence>